<comment type="catalytic activity">
    <reaction evidence="4">
        <text>a 2'-deoxyadenosine in DNA + S-adenosyl-L-methionine = an N(6)-methyl-2'-deoxyadenosine in DNA + S-adenosyl-L-homocysteine + H(+)</text>
        <dbReference type="Rhea" id="RHEA:15197"/>
        <dbReference type="Rhea" id="RHEA-COMP:12418"/>
        <dbReference type="Rhea" id="RHEA-COMP:12419"/>
        <dbReference type="ChEBI" id="CHEBI:15378"/>
        <dbReference type="ChEBI" id="CHEBI:57856"/>
        <dbReference type="ChEBI" id="CHEBI:59789"/>
        <dbReference type="ChEBI" id="CHEBI:90615"/>
        <dbReference type="ChEBI" id="CHEBI:90616"/>
        <dbReference type="EC" id="2.1.1.72"/>
    </reaction>
</comment>
<dbReference type="OrthoDB" id="32195at2"/>
<dbReference type="EC" id="2.1.1.72" evidence="1"/>
<dbReference type="InterPro" id="IPR050953">
    <property type="entry name" value="N4_N6_ade-DNA_methylase"/>
</dbReference>
<dbReference type="Proteomes" id="UP000199223">
    <property type="component" value="Unassembled WGS sequence"/>
</dbReference>
<proteinExistence type="predicted"/>
<organism evidence="5 6">
    <name type="scientific">Deinococcus reticulitermitis</name>
    <dbReference type="NCBI Taxonomy" id="856736"/>
    <lineage>
        <taxon>Bacteria</taxon>
        <taxon>Thermotogati</taxon>
        <taxon>Deinococcota</taxon>
        <taxon>Deinococci</taxon>
        <taxon>Deinococcales</taxon>
        <taxon>Deinococcaceae</taxon>
        <taxon>Deinococcus</taxon>
    </lineage>
</organism>
<gene>
    <name evidence="5" type="ORF">SAMN04488058_13517</name>
</gene>
<reference evidence="6" key="1">
    <citation type="submission" date="2016-10" db="EMBL/GenBank/DDBJ databases">
        <authorList>
            <person name="Varghese N."/>
            <person name="Submissions S."/>
        </authorList>
    </citation>
    <scope>NUCLEOTIDE SEQUENCE [LARGE SCALE GENOMIC DNA]</scope>
    <source>
        <strain evidence="6">CGMCC 1.10218</strain>
    </source>
</reference>
<keyword evidence="2" id="KW-0489">Methyltransferase</keyword>
<keyword evidence="6" id="KW-1185">Reference proteome</keyword>
<evidence type="ECO:0000256" key="1">
    <source>
        <dbReference type="ARBA" id="ARBA00011900"/>
    </source>
</evidence>
<dbReference type="AlphaFoldDB" id="A0A1H7CWA7"/>
<keyword evidence="3" id="KW-0808">Transferase</keyword>
<dbReference type="RefSeq" id="WP_143068416.1">
    <property type="nucleotide sequence ID" value="NZ_FNZA01000035.1"/>
</dbReference>
<sequence length="626" mass="69574">MNAEYAEGLRQNLPRAADLRSLLNMGAATFQPENETKASRLFKEAMVYPAILSLQKREQGTEDDAPPFPAVRLMPRTINKHPEDALKQIRSVYDDLRAGKQVTLDELGDATLIEAPKHGDYSAGRRDFTHAGWYVMPEAERQVFEKLDTVGRQVDPEVRDAMTSAGVPTAAEPYRRLKTYTATVSGGFQGVATGLDGVLVLRQVGQSADGKLLTLIPRGGGESVTIEKDALRPFLFGKDVQRWHVDWKNWWVVFPYMETDTGFKLMPTEQYREHKVEAKGRGKGKSKEQAEYRRVFAGYPEDLPNLEKLYPHLWAYLTTNEKALRGRENGRYKIGKADEWRWYDLARPQGLEASAGAKLVLQLLSSSINAALDTKGHFFQAGGKGGGAYGVSLSKTETLDSFACLIAGKASDFFIKLTGTVYSGGYYSYSDAHIRNLPIPQASPEQRKRLSELSKALTTKTGELRETEAKVDGFPESANEERRAAGKLPDLAPLSEVARLHNLAQNLDGSKLEDAGEALVGQLPGQATLKLGNGAITLSKEHAELVRAVLDVRGKMTLVEFSELRVPESRREVQGYLNSLAQWKKRIAELGAEIETLEGELNDVVYDLYDLSAEERQVIEDFLARY</sequence>
<evidence type="ECO:0000256" key="4">
    <source>
        <dbReference type="ARBA" id="ARBA00047942"/>
    </source>
</evidence>
<dbReference type="STRING" id="856736.SAMN04488058_13517"/>
<dbReference type="EMBL" id="FNZA01000035">
    <property type="protein sequence ID" value="SEJ91492.1"/>
    <property type="molecule type" value="Genomic_DNA"/>
</dbReference>
<evidence type="ECO:0000256" key="3">
    <source>
        <dbReference type="ARBA" id="ARBA00022679"/>
    </source>
</evidence>
<dbReference type="PANTHER" id="PTHR33841:SF1">
    <property type="entry name" value="DNA METHYLTRANSFERASE A"/>
    <property type="match status" value="1"/>
</dbReference>
<evidence type="ECO:0000313" key="6">
    <source>
        <dbReference type="Proteomes" id="UP000199223"/>
    </source>
</evidence>
<name>A0A1H7CWA7_9DEIO</name>
<evidence type="ECO:0000313" key="5">
    <source>
        <dbReference type="EMBL" id="SEJ91492.1"/>
    </source>
</evidence>
<dbReference type="GO" id="GO:0032259">
    <property type="term" value="P:methylation"/>
    <property type="evidence" value="ECO:0007669"/>
    <property type="project" value="UniProtKB-KW"/>
</dbReference>
<accession>A0A1H7CWA7</accession>
<protein>
    <recommendedName>
        <fullName evidence="1">site-specific DNA-methyltransferase (adenine-specific)</fullName>
        <ecNumber evidence="1">2.1.1.72</ecNumber>
    </recommendedName>
</protein>
<dbReference type="GO" id="GO:0009007">
    <property type="term" value="F:site-specific DNA-methyltransferase (adenine-specific) activity"/>
    <property type="evidence" value="ECO:0007669"/>
    <property type="project" value="UniProtKB-EC"/>
</dbReference>
<dbReference type="PANTHER" id="PTHR33841">
    <property type="entry name" value="DNA METHYLTRANSFERASE YEEA-RELATED"/>
    <property type="match status" value="1"/>
</dbReference>
<evidence type="ECO:0000256" key="2">
    <source>
        <dbReference type="ARBA" id="ARBA00022603"/>
    </source>
</evidence>